<sequence>MSSSQGTQTVAACCHINSLPTETLTSIFHYLDISDIISCCRACRRWRNIISYSESIWRSLCATLTDSYLLVESDRRKGILLEGDLSP</sequence>
<feature type="domain" description="F-box" evidence="3">
    <location>
        <begin position="13"/>
        <end position="60"/>
    </location>
</feature>
<dbReference type="PANTHER" id="PTHR46550">
    <property type="entry name" value="F-BOX ONLY PROTEIN 3"/>
    <property type="match status" value="1"/>
</dbReference>
<comment type="caution">
    <text evidence="4">The sequence shown here is derived from an EMBL/GenBank/DDBJ whole genome shotgun (WGS) entry which is preliminary data.</text>
</comment>
<dbReference type="SMART" id="SM00256">
    <property type="entry name" value="FBOX"/>
    <property type="match status" value="1"/>
</dbReference>
<comment type="pathway">
    <text evidence="1">Protein modification; protein ubiquitination.</text>
</comment>
<evidence type="ECO:0000313" key="5">
    <source>
        <dbReference type="Proteomes" id="UP000828390"/>
    </source>
</evidence>
<name>A0A9D4KYL8_DREPO</name>
<evidence type="ECO:0000313" key="4">
    <source>
        <dbReference type="EMBL" id="KAH3848361.1"/>
    </source>
</evidence>
<dbReference type="Pfam" id="PF12937">
    <property type="entry name" value="F-box-like"/>
    <property type="match status" value="1"/>
</dbReference>
<dbReference type="InterPro" id="IPR001810">
    <property type="entry name" value="F-box_dom"/>
</dbReference>
<accession>A0A9D4KYL8</accession>
<organism evidence="4 5">
    <name type="scientific">Dreissena polymorpha</name>
    <name type="common">Zebra mussel</name>
    <name type="synonym">Mytilus polymorpha</name>
    <dbReference type="NCBI Taxonomy" id="45954"/>
    <lineage>
        <taxon>Eukaryota</taxon>
        <taxon>Metazoa</taxon>
        <taxon>Spiralia</taxon>
        <taxon>Lophotrochozoa</taxon>
        <taxon>Mollusca</taxon>
        <taxon>Bivalvia</taxon>
        <taxon>Autobranchia</taxon>
        <taxon>Heteroconchia</taxon>
        <taxon>Euheterodonta</taxon>
        <taxon>Imparidentia</taxon>
        <taxon>Neoheterodontei</taxon>
        <taxon>Myida</taxon>
        <taxon>Dreissenoidea</taxon>
        <taxon>Dreissenidae</taxon>
        <taxon>Dreissena</taxon>
    </lineage>
</organism>
<protein>
    <recommendedName>
        <fullName evidence="3">F-box domain-containing protein</fullName>
    </recommendedName>
</protein>
<dbReference type="InterPro" id="IPR036047">
    <property type="entry name" value="F-box-like_dom_sf"/>
</dbReference>
<proteinExistence type="predicted"/>
<dbReference type="InterPro" id="IPR052121">
    <property type="entry name" value="F-box_SCF_Substrate_Recog"/>
</dbReference>
<dbReference type="GO" id="GO:0005737">
    <property type="term" value="C:cytoplasm"/>
    <property type="evidence" value="ECO:0007669"/>
    <property type="project" value="TreeGrafter"/>
</dbReference>
<dbReference type="PROSITE" id="PS50181">
    <property type="entry name" value="FBOX"/>
    <property type="match status" value="1"/>
</dbReference>
<dbReference type="Proteomes" id="UP000828390">
    <property type="component" value="Unassembled WGS sequence"/>
</dbReference>
<evidence type="ECO:0000256" key="2">
    <source>
        <dbReference type="ARBA" id="ARBA00022786"/>
    </source>
</evidence>
<dbReference type="AlphaFoldDB" id="A0A9D4KYL8"/>
<keyword evidence="5" id="KW-1185">Reference proteome</keyword>
<gene>
    <name evidence="4" type="ORF">DPMN_090722</name>
</gene>
<dbReference type="PANTHER" id="PTHR46550:SF1">
    <property type="entry name" value="F-BOX PROTEIN 3"/>
    <property type="match status" value="1"/>
</dbReference>
<dbReference type="Gene3D" id="1.20.1280.50">
    <property type="match status" value="1"/>
</dbReference>
<dbReference type="EMBL" id="JAIWYP010000003">
    <property type="protein sequence ID" value="KAH3848361.1"/>
    <property type="molecule type" value="Genomic_DNA"/>
</dbReference>
<dbReference type="SUPFAM" id="SSF81383">
    <property type="entry name" value="F-box domain"/>
    <property type="match status" value="1"/>
</dbReference>
<reference evidence="4" key="2">
    <citation type="submission" date="2020-11" db="EMBL/GenBank/DDBJ databases">
        <authorList>
            <person name="McCartney M.A."/>
            <person name="Auch B."/>
            <person name="Kono T."/>
            <person name="Mallez S."/>
            <person name="Becker A."/>
            <person name="Gohl D.M."/>
            <person name="Silverstein K.A.T."/>
            <person name="Koren S."/>
            <person name="Bechman K.B."/>
            <person name="Herman A."/>
            <person name="Abrahante J.E."/>
            <person name="Garbe J."/>
        </authorList>
    </citation>
    <scope>NUCLEOTIDE SEQUENCE</scope>
    <source>
        <strain evidence="4">Duluth1</strain>
        <tissue evidence="4">Whole animal</tissue>
    </source>
</reference>
<keyword evidence="2" id="KW-0833">Ubl conjugation pathway</keyword>
<reference evidence="4" key="1">
    <citation type="journal article" date="2019" name="bioRxiv">
        <title>The Genome of the Zebra Mussel, Dreissena polymorpha: A Resource for Invasive Species Research.</title>
        <authorList>
            <person name="McCartney M.A."/>
            <person name="Auch B."/>
            <person name="Kono T."/>
            <person name="Mallez S."/>
            <person name="Zhang Y."/>
            <person name="Obille A."/>
            <person name="Becker A."/>
            <person name="Abrahante J.E."/>
            <person name="Garbe J."/>
            <person name="Badalamenti J.P."/>
            <person name="Herman A."/>
            <person name="Mangelson H."/>
            <person name="Liachko I."/>
            <person name="Sullivan S."/>
            <person name="Sone E.D."/>
            <person name="Koren S."/>
            <person name="Silverstein K.A.T."/>
            <person name="Beckman K.B."/>
            <person name="Gohl D.M."/>
        </authorList>
    </citation>
    <scope>NUCLEOTIDE SEQUENCE</scope>
    <source>
        <strain evidence="4">Duluth1</strain>
        <tissue evidence="4">Whole animal</tissue>
    </source>
</reference>
<evidence type="ECO:0000256" key="1">
    <source>
        <dbReference type="ARBA" id="ARBA00004906"/>
    </source>
</evidence>
<evidence type="ECO:0000259" key="3">
    <source>
        <dbReference type="PROSITE" id="PS50181"/>
    </source>
</evidence>